<feature type="region of interest" description="Disordered" evidence="1">
    <location>
        <begin position="117"/>
        <end position="136"/>
    </location>
</feature>
<evidence type="ECO:0008006" key="5">
    <source>
        <dbReference type="Google" id="ProtNLM"/>
    </source>
</evidence>
<feature type="region of interest" description="Disordered" evidence="1">
    <location>
        <begin position="1"/>
        <end position="28"/>
    </location>
</feature>
<reference evidence="2" key="2">
    <citation type="submission" date="2021-12" db="EMBL/GenBank/DDBJ databases">
        <title>Black yeast isolated from Biological Soil Crust.</title>
        <authorList>
            <person name="Kurbessoian T."/>
        </authorList>
    </citation>
    <scope>NUCLEOTIDE SEQUENCE</scope>
    <source>
        <strain evidence="2">CCFEE 5208</strain>
    </source>
</reference>
<feature type="compositionally biased region" description="Basic and acidic residues" evidence="1">
    <location>
        <begin position="1"/>
        <end position="12"/>
    </location>
</feature>
<comment type="caution">
    <text evidence="3">The sequence shown here is derived from an EMBL/GenBank/DDBJ whole genome shotgun (WGS) entry which is preliminary data.</text>
</comment>
<dbReference type="EMBL" id="NAJP01000143">
    <property type="protein sequence ID" value="TKA26218.1"/>
    <property type="molecule type" value="Genomic_DNA"/>
</dbReference>
<organism evidence="3 4">
    <name type="scientific">Friedmanniomyces endolithicus</name>
    <dbReference type="NCBI Taxonomy" id="329885"/>
    <lineage>
        <taxon>Eukaryota</taxon>
        <taxon>Fungi</taxon>
        <taxon>Dikarya</taxon>
        <taxon>Ascomycota</taxon>
        <taxon>Pezizomycotina</taxon>
        <taxon>Dothideomycetes</taxon>
        <taxon>Dothideomycetidae</taxon>
        <taxon>Mycosphaerellales</taxon>
        <taxon>Teratosphaeriaceae</taxon>
        <taxon>Friedmanniomyces</taxon>
    </lineage>
</organism>
<dbReference type="OrthoDB" id="3861992at2759"/>
<proteinExistence type="predicted"/>
<sequence length="255" mass="28614">MPEPRKGFERRVARALRRSRAQPGVTSRAISRSIEDFTDAVDADDLLDENTDSDSDSVSSTTFDRTVFSRRVLLRNHHQVSENAMLSLNELLEVEGDFLEYAQAEILKTYFEKRDIRSGSDNTTASSPQNTAKSQSSANEDLLVLLGLQQNIRQKIDRVTYGAGTTAHQANASISNSIPRCADTLLADFFAICKFPNEAELRMLTVACRLPSEQLTVQWFNTKRSESRHWATARAVIHDKLTRPDGEDEAHGLKQ</sequence>
<dbReference type="EMBL" id="JASUXU010000052">
    <property type="protein sequence ID" value="KAK0315136.1"/>
    <property type="molecule type" value="Genomic_DNA"/>
</dbReference>
<evidence type="ECO:0000313" key="4">
    <source>
        <dbReference type="Proteomes" id="UP000310066"/>
    </source>
</evidence>
<evidence type="ECO:0000313" key="2">
    <source>
        <dbReference type="EMBL" id="KAK0315136.1"/>
    </source>
</evidence>
<dbReference type="AlphaFoldDB" id="A0A4U0TVA2"/>
<name>A0A4U0TVA2_9PEZI</name>
<evidence type="ECO:0000313" key="3">
    <source>
        <dbReference type="EMBL" id="TKA26218.1"/>
    </source>
</evidence>
<accession>A0A4U0TVA2</accession>
<reference evidence="3 4" key="1">
    <citation type="submission" date="2017-03" db="EMBL/GenBank/DDBJ databases">
        <title>Genomes of endolithic fungi from Antarctica.</title>
        <authorList>
            <person name="Coleine C."/>
            <person name="Masonjones S."/>
            <person name="Stajich J.E."/>
        </authorList>
    </citation>
    <scope>NUCLEOTIDE SEQUENCE [LARGE SCALE GENOMIC DNA]</scope>
    <source>
        <strain evidence="3 4">CCFEE 5311</strain>
    </source>
</reference>
<evidence type="ECO:0000256" key="1">
    <source>
        <dbReference type="SAM" id="MobiDB-lite"/>
    </source>
</evidence>
<feature type="compositionally biased region" description="Polar residues" evidence="1">
    <location>
        <begin position="119"/>
        <end position="136"/>
    </location>
</feature>
<dbReference type="Proteomes" id="UP001168146">
    <property type="component" value="Unassembled WGS sequence"/>
</dbReference>
<dbReference type="Proteomes" id="UP000310066">
    <property type="component" value="Unassembled WGS sequence"/>
</dbReference>
<protein>
    <recommendedName>
        <fullName evidence="5">Homeobox domain-containing protein</fullName>
    </recommendedName>
</protein>
<gene>
    <name evidence="3" type="ORF">B0A54_16909</name>
    <name evidence="2" type="ORF">LTR82_012694</name>
</gene>